<sequence length="480" mass="55485">MLKKLFGIFRIQKEERTGAIIALLVFIALNALNVARYFSALSGVDNNTWAKFIKGWHVSGFDPITYSVLTKWTIGYNIYRHPLLPYFVWPFSKLNEGLMALTNTNFAIIITACILVFCAFYAYIFLNRIFWEIIGTRRSEGYVLSALTFSFAYIMLSVLVPDHFCPSMFCLVLTLYLCGLKLQRGRALNWWQTVLMFFFTAGISLNNGLKIFLAALVTRGRRFFRPGYLIVAVLLPSALIWGSARWSYKEFVWPKEVQRKARKEMMQKRQLDRIRQHVMDTIKTKDSAAVAVVMDSVKAGIEKKRERRKTMSAAYKHTGKPMAQGEFMRWTDISTSRTDVAIESLFGEGIMLHEDYLLKDVLVNRPVIVHYRNWGNYIVEAFLVAMFLAGIWFGRRSRFMWTAMSFFLMDMALHIGLGFGINEVFIMSAHYLFVLPIAMAFVLKAMSGAWRKRLTVALAIVAVYLWIWNTALLTQYLYFL</sequence>
<protein>
    <submittedName>
        <fullName evidence="1">GtrA family protein</fullName>
    </submittedName>
</protein>
<evidence type="ECO:0000313" key="1">
    <source>
        <dbReference type="EMBL" id="TGX84079.1"/>
    </source>
</evidence>
<keyword evidence="2" id="KW-1185">Reference proteome</keyword>
<name>A0AC61QU81_9BACT</name>
<dbReference type="Proteomes" id="UP000308886">
    <property type="component" value="Unassembled WGS sequence"/>
</dbReference>
<gene>
    <name evidence="1" type="ORF">E5358_00105</name>
</gene>
<comment type="caution">
    <text evidence="1">The sequence shown here is derived from an EMBL/GenBank/DDBJ whole genome shotgun (WGS) entry which is preliminary data.</text>
</comment>
<dbReference type="EMBL" id="SRZC01000001">
    <property type="protein sequence ID" value="TGX84079.1"/>
    <property type="molecule type" value="Genomic_DNA"/>
</dbReference>
<organism evidence="1 2">
    <name type="scientific">Palleniella muris</name>
    <dbReference type="NCBI Taxonomy" id="3038145"/>
    <lineage>
        <taxon>Bacteria</taxon>
        <taxon>Pseudomonadati</taxon>
        <taxon>Bacteroidota</taxon>
        <taxon>Bacteroidia</taxon>
        <taxon>Bacteroidales</taxon>
        <taxon>Prevotellaceae</taxon>
        <taxon>Palleniella</taxon>
    </lineage>
</organism>
<evidence type="ECO:0000313" key="2">
    <source>
        <dbReference type="Proteomes" id="UP000308886"/>
    </source>
</evidence>
<reference evidence="1" key="1">
    <citation type="submission" date="2019-04" db="EMBL/GenBank/DDBJ databases">
        <title>Microbes associate with the intestines of laboratory mice.</title>
        <authorList>
            <person name="Navarre W."/>
            <person name="Wong E."/>
            <person name="Huang K."/>
            <person name="Tropini C."/>
            <person name="Ng K."/>
            <person name="Yu B."/>
        </authorList>
    </citation>
    <scope>NUCLEOTIDE SEQUENCE</scope>
    <source>
        <strain evidence="1">NM73_A23</strain>
    </source>
</reference>
<proteinExistence type="predicted"/>
<accession>A0AC61QU81</accession>